<feature type="domain" description="PAS" evidence="11">
    <location>
        <begin position="127"/>
        <end position="199"/>
    </location>
</feature>
<dbReference type="GO" id="GO:0003677">
    <property type="term" value="F:DNA binding"/>
    <property type="evidence" value="ECO:0007669"/>
    <property type="project" value="UniProtKB-KW"/>
</dbReference>
<name>A0ABD1KB42_9TELE</name>
<dbReference type="InterPro" id="IPR036638">
    <property type="entry name" value="HLH_DNA-bd_sf"/>
</dbReference>
<dbReference type="CDD" id="cd19731">
    <property type="entry name" value="bHLH-PAS_NPAS1_PASD5"/>
    <property type="match status" value="1"/>
</dbReference>
<evidence type="ECO:0000256" key="6">
    <source>
        <dbReference type="ARBA" id="ARBA00023242"/>
    </source>
</evidence>
<dbReference type="FunFam" id="4.10.280.10:FF:000083">
    <property type="entry name" value="Neuronal PAS domain protein 1"/>
    <property type="match status" value="1"/>
</dbReference>
<dbReference type="SMART" id="SM00353">
    <property type="entry name" value="HLH"/>
    <property type="match status" value="1"/>
</dbReference>
<evidence type="ECO:0000259" key="12">
    <source>
        <dbReference type="PROSITE" id="PS50888"/>
    </source>
</evidence>
<proteinExistence type="predicted"/>
<dbReference type="Proteomes" id="UP001591681">
    <property type="component" value="Unassembled WGS sequence"/>
</dbReference>
<dbReference type="AlphaFoldDB" id="A0ABD1KB42"/>
<feature type="domain" description="PAS" evidence="11">
    <location>
        <begin position="313"/>
        <end position="368"/>
    </location>
</feature>
<evidence type="ECO:0000259" key="11">
    <source>
        <dbReference type="PROSITE" id="PS50112"/>
    </source>
</evidence>
<evidence type="ECO:0000256" key="9">
    <source>
        <dbReference type="ARBA" id="ARBA00070617"/>
    </source>
</evidence>
<dbReference type="FunFam" id="3.30.450.20:FF:000025">
    <property type="entry name" value="Neuronal PAS domain protein 3 isoform 1"/>
    <property type="match status" value="1"/>
</dbReference>
<accession>A0ABD1KB42</accession>
<comment type="subcellular location">
    <subcellularLocation>
        <location evidence="1">Nucleus</location>
    </subcellularLocation>
</comment>
<dbReference type="PANTHER" id="PTHR23043:SF25">
    <property type="entry name" value="NEURONAL PAS DOMAIN-CONTAINING PROTEIN 1"/>
    <property type="match status" value="1"/>
</dbReference>
<evidence type="ECO:0000256" key="4">
    <source>
        <dbReference type="ARBA" id="ARBA00023125"/>
    </source>
</evidence>
<dbReference type="PANTHER" id="PTHR23043">
    <property type="entry name" value="HYPOXIA-INDUCIBLE FACTOR 1 ALPHA"/>
    <property type="match status" value="1"/>
</dbReference>
<feature type="region of interest" description="Disordered" evidence="10">
    <location>
        <begin position="688"/>
        <end position="712"/>
    </location>
</feature>
<dbReference type="Pfam" id="PF23171">
    <property type="entry name" value="bHLH_HIF1A"/>
    <property type="match status" value="1"/>
</dbReference>
<evidence type="ECO:0000256" key="8">
    <source>
        <dbReference type="ARBA" id="ARBA00063691"/>
    </source>
</evidence>
<evidence type="ECO:0000256" key="3">
    <source>
        <dbReference type="ARBA" id="ARBA00023015"/>
    </source>
</evidence>
<sequence length="803" mass="86423">MASMPFVSEGKCVSVEWDFLQGLLAKPPTLPCLQNLRKEKSRNAARSRRGKENFEFFELAKMLPLPGAITSQLDKASVIRLTISYLHMRHFASQGDPPWSPLLEGESNCANKVRRTTTHSLASDIFEQHLGAHLLQSLDGFVFVVSKEGRFLYISETVSIYLGLSQVELTGSSVFDYIHPADHVEMAERLGIRPHLRAEAGCQTTNESASSSASTPSLAGTPEPGPCSPLSPADELLDRGFFIRMKSTLTKRGLHVKSSGYKVIHVTGRIRCRPALVPGSARSLHRPMGLVALAHTLPPSTLNEVRMESHMFVFRVNMDLQVTYCENRISEYMDLSPAEVVGQTCYHFIHVEDLDNIRQSHEDLLRKGQVVTGYYRWLQRRGGYLWVQSCATVSINHKAPHERNIIWVNYVLSRTEMPDVALDLLQLPEGLRAERLERASSSPHSISPKGPQALKSSKLEAELKHRRPTPTQQPPANQRRGGSVRGATAPPPTGPLPGCAGACRSSVRARKAPPLPPSPGARVRERKREEEEEEEEERGGSLWGGSRGRRGKSGGQGGVVKAAVGGEGNRIHNGRAVIRQLRSTAPPPSSPGIKTERDATGMAGTGSGGGAGVGAATDPTDTPPKPLYPPPPSSVSPPCLSPPSRDDRGVLGSHGGGGVGGGRAADFELLQRLTRPRRAGGLLGACCSTPGPGPPGAPEPLRPQHHPLRAPRAAPLPPQLLPLLLHLLCPPGHALGPRRQATGPPPAPPPHAHHHPAAAFFPHLQRIAALPPFSGFSASEAAFSSGLPFCMSSLRGATGPEED</sequence>
<keyword evidence="3" id="KW-0805">Transcription regulation</keyword>
<dbReference type="InterPro" id="IPR035965">
    <property type="entry name" value="PAS-like_dom_sf"/>
</dbReference>
<dbReference type="CDD" id="cd00130">
    <property type="entry name" value="PAS"/>
    <property type="match status" value="2"/>
</dbReference>
<dbReference type="InterPro" id="IPR013655">
    <property type="entry name" value="PAS_fold_3"/>
</dbReference>
<dbReference type="SUPFAM" id="SSF47459">
    <property type="entry name" value="HLH, helix-loop-helix DNA-binding domain"/>
    <property type="match status" value="1"/>
</dbReference>
<keyword evidence="5" id="KW-0804">Transcription</keyword>
<evidence type="ECO:0000256" key="7">
    <source>
        <dbReference type="ARBA" id="ARBA00056086"/>
    </source>
</evidence>
<gene>
    <name evidence="13" type="ORF">ACEWY4_008523</name>
</gene>
<dbReference type="FunFam" id="3.30.450.20:FF:000021">
    <property type="entry name" value="Neuronal PAS domain-containing protein 3"/>
    <property type="match status" value="1"/>
</dbReference>
<comment type="subunit">
    <text evidence="8">Efficient DNA binding requires dimerization with another bHLH protein. Interacts with ARNT; forms a heterodimer that binds core DNA sequence 5'-[AG]CGTG-3' within the hypoxia response element (HRE) leading to a transcriptional repressor on its target gene TH.</text>
</comment>
<feature type="compositionally biased region" description="Gly residues" evidence="10">
    <location>
        <begin position="652"/>
        <end position="663"/>
    </location>
</feature>
<reference evidence="13 14" key="1">
    <citation type="submission" date="2024-09" db="EMBL/GenBank/DDBJ databases">
        <title>A chromosome-level genome assembly of Gray's grenadier anchovy, Coilia grayii.</title>
        <authorList>
            <person name="Fu Z."/>
        </authorList>
    </citation>
    <scope>NUCLEOTIDE SEQUENCE [LARGE SCALE GENOMIC DNA]</scope>
    <source>
        <strain evidence="13">G4</strain>
        <tissue evidence="13">Muscle</tissue>
    </source>
</reference>
<feature type="region of interest" description="Disordered" evidence="10">
    <location>
        <begin position="462"/>
        <end position="663"/>
    </location>
</feature>
<dbReference type="SMART" id="SM00091">
    <property type="entry name" value="PAS"/>
    <property type="match status" value="2"/>
</dbReference>
<feature type="compositionally biased region" description="Pro residues" evidence="10">
    <location>
        <begin position="691"/>
        <end position="701"/>
    </location>
</feature>
<evidence type="ECO:0000256" key="2">
    <source>
        <dbReference type="ARBA" id="ARBA00022737"/>
    </source>
</evidence>
<organism evidence="13 14">
    <name type="scientific">Coilia grayii</name>
    <name type="common">Gray's grenadier anchovy</name>
    <dbReference type="NCBI Taxonomy" id="363190"/>
    <lineage>
        <taxon>Eukaryota</taxon>
        <taxon>Metazoa</taxon>
        <taxon>Chordata</taxon>
        <taxon>Craniata</taxon>
        <taxon>Vertebrata</taxon>
        <taxon>Euteleostomi</taxon>
        <taxon>Actinopterygii</taxon>
        <taxon>Neopterygii</taxon>
        <taxon>Teleostei</taxon>
        <taxon>Clupei</taxon>
        <taxon>Clupeiformes</taxon>
        <taxon>Clupeoidei</taxon>
        <taxon>Engraulidae</taxon>
        <taxon>Coilinae</taxon>
        <taxon>Coilia</taxon>
    </lineage>
</organism>
<feature type="compositionally biased region" description="Gly residues" evidence="10">
    <location>
        <begin position="603"/>
        <end position="613"/>
    </location>
</feature>
<dbReference type="InterPro" id="IPR011598">
    <property type="entry name" value="bHLH_dom"/>
</dbReference>
<dbReference type="PROSITE" id="PS50888">
    <property type="entry name" value="BHLH"/>
    <property type="match status" value="1"/>
</dbReference>
<keyword evidence="4" id="KW-0238">DNA-binding</keyword>
<dbReference type="EMBL" id="JBHFQA010000007">
    <property type="protein sequence ID" value="KAL2096375.1"/>
    <property type="molecule type" value="Genomic_DNA"/>
</dbReference>
<dbReference type="GO" id="GO:0006355">
    <property type="term" value="P:regulation of DNA-templated transcription"/>
    <property type="evidence" value="ECO:0007669"/>
    <property type="project" value="UniProtKB-ARBA"/>
</dbReference>
<feature type="region of interest" description="Disordered" evidence="10">
    <location>
        <begin position="201"/>
        <end position="230"/>
    </location>
</feature>
<feature type="compositionally biased region" description="Pro residues" evidence="10">
    <location>
        <begin position="621"/>
        <end position="641"/>
    </location>
</feature>
<dbReference type="GO" id="GO:0005634">
    <property type="term" value="C:nucleus"/>
    <property type="evidence" value="ECO:0007669"/>
    <property type="project" value="UniProtKB-SubCell"/>
</dbReference>
<dbReference type="Pfam" id="PF00989">
    <property type="entry name" value="PAS"/>
    <property type="match status" value="1"/>
</dbReference>
<evidence type="ECO:0000313" key="13">
    <source>
        <dbReference type="EMBL" id="KAL2096375.1"/>
    </source>
</evidence>
<dbReference type="NCBIfam" id="TIGR00229">
    <property type="entry name" value="sensory_box"/>
    <property type="match status" value="1"/>
</dbReference>
<dbReference type="InterPro" id="IPR013767">
    <property type="entry name" value="PAS_fold"/>
</dbReference>
<evidence type="ECO:0000313" key="14">
    <source>
        <dbReference type="Proteomes" id="UP001591681"/>
    </source>
</evidence>
<evidence type="ECO:0000256" key="5">
    <source>
        <dbReference type="ARBA" id="ARBA00023163"/>
    </source>
</evidence>
<evidence type="ECO:0000256" key="10">
    <source>
        <dbReference type="SAM" id="MobiDB-lite"/>
    </source>
</evidence>
<feature type="region of interest" description="Disordered" evidence="10">
    <location>
        <begin position="436"/>
        <end position="455"/>
    </location>
</feature>
<keyword evidence="2" id="KW-0677">Repeat</keyword>
<comment type="function">
    <text evidence="7">May control regulatory pathways relevant to schizophrenia and to psychotic illness. May play a role in late central nervous system development by modulating EPO expression in response to cellular oxygen level. Forms a heterodimer that binds core DNA sequence 5'-TACGTG-3' within the hypoxia response element (HRE) leading to transcriptional repression on its target gene TH.</text>
</comment>
<feature type="region of interest" description="Disordered" evidence="10">
    <location>
        <begin position="734"/>
        <end position="756"/>
    </location>
</feature>
<dbReference type="SUPFAM" id="SSF55785">
    <property type="entry name" value="PYP-like sensor domain (PAS domain)"/>
    <property type="match status" value="2"/>
</dbReference>
<dbReference type="Pfam" id="PF08447">
    <property type="entry name" value="PAS_3"/>
    <property type="match status" value="1"/>
</dbReference>
<keyword evidence="14" id="KW-1185">Reference proteome</keyword>
<dbReference type="Gene3D" id="3.30.450.20">
    <property type="entry name" value="PAS domain"/>
    <property type="match status" value="2"/>
</dbReference>
<evidence type="ECO:0000256" key="1">
    <source>
        <dbReference type="ARBA" id="ARBA00004123"/>
    </source>
</evidence>
<dbReference type="Gene3D" id="4.10.280.10">
    <property type="entry name" value="Helix-loop-helix DNA-binding domain"/>
    <property type="match status" value="1"/>
</dbReference>
<protein>
    <recommendedName>
        <fullName evidence="9">Neuronal PAS domain-containing protein 1</fullName>
    </recommendedName>
</protein>
<dbReference type="InterPro" id="IPR000014">
    <property type="entry name" value="PAS"/>
</dbReference>
<comment type="caution">
    <text evidence="13">The sequence shown here is derived from an EMBL/GenBank/DDBJ whole genome shotgun (WGS) entry which is preliminary data.</text>
</comment>
<dbReference type="PROSITE" id="PS50112">
    <property type="entry name" value="PAS"/>
    <property type="match status" value="2"/>
</dbReference>
<feature type="domain" description="BHLH" evidence="12">
    <location>
        <begin position="36"/>
        <end position="89"/>
    </location>
</feature>
<keyword evidence="6" id="KW-0539">Nucleus</keyword>